<evidence type="ECO:0000313" key="4">
    <source>
        <dbReference type="Proteomes" id="UP000011550"/>
    </source>
</evidence>
<dbReference type="OrthoDB" id="8015at2157"/>
<dbReference type="PANTHER" id="PTHR23419:SF8">
    <property type="entry name" value="FI09726P"/>
    <property type="match status" value="1"/>
</dbReference>
<evidence type="ECO:0000256" key="1">
    <source>
        <dbReference type="ARBA" id="ARBA00010169"/>
    </source>
</evidence>
<name>M0IS76_9EURY</name>
<accession>M0IS76</accession>
<dbReference type="AlphaFoldDB" id="M0IS76"/>
<dbReference type="GO" id="GO:0010038">
    <property type="term" value="P:response to metal ion"/>
    <property type="evidence" value="ECO:0007669"/>
    <property type="project" value="InterPro"/>
</dbReference>
<dbReference type="GO" id="GO:0005507">
    <property type="term" value="F:copper ion binding"/>
    <property type="evidence" value="ECO:0007669"/>
    <property type="project" value="TreeGrafter"/>
</dbReference>
<dbReference type="InterPro" id="IPR015867">
    <property type="entry name" value="N-reg_PII/ATP_PRibTrfase_C"/>
</dbReference>
<organism evidence="3 4">
    <name type="scientific">Haloferax mucosum ATCC BAA-1512</name>
    <dbReference type="NCBI Taxonomy" id="662479"/>
    <lineage>
        <taxon>Archaea</taxon>
        <taxon>Methanobacteriati</taxon>
        <taxon>Methanobacteriota</taxon>
        <taxon>Stenosarchaea group</taxon>
        <taxon>Halobacteria</taxon>
        <taxon>Halobacteriales</taxon>
        <taxon>Haloferacaceae</taxon>
        <taxon>Haloferax</taxon>
    </lineage>
</organism>
<dbReference type="SUPFAM" id="SSF54913">
    <property type="entry name" value="GlnB-like"/>
    <property type="match status" value="1"/>
</dbReference>
<dbReference type="Proteomes" id="UP000011550">
    <property type="component" value="Unassembled WGS sequence"/>
</dbReference>
<dbReference type="EMBL" id="AOLN01000001">
    <property type="protein sequence ID" value="ELZ98887.1"/>
    <property type="molecule type" value="Genomic_DNA"/>
</dbReference>
<dbReference type="Gene3D" id="3.30.70.120">
    <property type="match status" value="1"/>
</dbReference>
<keyword evidence="2" id="KW-0963">Cytoplasm</keyword>
<dbReference type="RefSeq" id="WP_008317373.1">
    <property type="nucleotide sequence ID" value="NZ_AOLN01000001.1"/>
</dbReference>
<evidence type="ECO:0000256" key="2">
    <source>
        <dbReference type="ARBA" id="ARBA00022490"/>
    </source>
</evidence>
<dbReference type="InterPro" id="IPR004323">
    <property type="entry name" value="Ion_tolerance_CutA"/>
</dbReference>
<proteinExistence type="inferred from homology"/>
<dbReference type="STRING" id="662479.C440_00985"/>
<protein>
    <recommendedName>
        <fullName evidence="5">Divalent cation tolerance protein</fullName>
    </recommendedName>
</protein>
<keyword evidence="4" id="KW-1185">Reference proteome</keyword>
<dbReference type="PATRIC" id="fig|662479.7.peg.202"/>
<evidence type="ECO:0000313" key="3">
    <source>
        <dbReference type="EMBL" id="ELZ98887.1"/>
    </source>
</evidence>
<gene>
    <name evidence="3" type="ORF">C440_00985</name>
</gene>
<comment type="similarity">
    <text evidence="1">Belongs to the CutA family.</text>
</comment>
<dbReference type="InterPro" id="IPR011322">
    <property type="entry name" value="N-reg_PII-like_a/b"/>
</dbReference>
<comment type="caution">
    <text evidence="3">The sequence shown here is derived from an EMBL/GenBank/DDBJ whole genome shotgun (WGS) entry which is preliminary data.</text>
</comment>
<dbReference type="Pfam" id="PF03091">
    <property type="entry name" value="CutA1"/>
    <property type="match status" value="1"/>
</dbReference>
<reference evidence="3 4" key="1">
    <citation type="journal article" date="2014" name="PLoS Genet.">
        <title>Phylogenetically driven sequencing of extremely halophilic archaea reveals strategies for static and dynamic osmo-response.</title>
        <authorList>
            <person name="Becker E.A."/>
            <person name="Seitzer P.M."/>
            <person name="Tritt A."/>
            <person name="Larsen D."/>
            <person name="Krusor M."/>
            <person name="Yao A.I."/>
            <person name="Wu D."/>
            <person name="Madern D."/>
            <person name="Eisen J.A."/>
            <person name="Darling A.E."/>
            <person name="Facciotti M.T."/>
        </authorList>
    </citation>
    <scope>NUCLEOTIDE SEQUENCE [LARGE SCALE GENOMIC DNA]</scope>
    <source>
        <strain evidence="3 4">ATCC BAA-1512</strain>
    </source>
</reference>
<dbReference type="PANTHER" id="PTHR23419">
    <property type="entry name" value="DIVALENT CATION TOLERANCE CUTA-RELATED"/>
    <property type="match status" value="1"/>
</dbReference>
<evidence type="ECO:0008006" key="5">
    <source>
        <dbReference type="Google" id="ProtNLM"/>
    </source>
</evidence>
<sequence>MPTVYITTPSTASDELARTLVEERLAACVNRVPCESVYRWNGEVHDDEETILLAKTTADRYDDLVARVVELHPYDVPCIERFDESHVLGEYADWVENEVR</sequence>